<organism evidence="2 3">
    <name type="scientific">Leptospira interrogans serovar Australis str. 200703203</name>
    <dbReference type="NCBI Taxonomy" id="1085541"/>
    <lineage>
        <taxon>Bacteria</taxon>
        <taxon>Pseudomonadati</taxon>
        <taxon>Spirochaetota</taxon>
        <taxon>Spirochaetia</taxon>
        <taxon>Leptospirales</taxon>
        <taxon>Leptospiraceae</taxon>
        <taxon>Leptospira</taxon>
    </lineage>
</organism>
<evidence type="ECO:0000256" key="1">
    <source>
        <dbReference type="SAM" id="Phobius"/>
    </source>
</evidence>
<comment type="caution">
    <text evidence="2">The sequence shown here is derived from an EMBL/GenBank/DDBJ whole genome shotgun (WGS) entry which is preliminary data.</text>
</comment>
<dbReference type="EMBL" id="AHNY02000187">
    <property type="protein sequence ID" value="EMY24579.1"/>
    <property type="molecule type" value="Genomic_DNA"/>
</dbReference>
<feature type="transmembrane region" description="Helical" evidence="1">
    <location>
        <begin position="20"/>
        <end position="38"/>
    </location>
</feature>
<protein>
    <submittedName>
        <fullName evidence="2">Uncharacterized protein</fullName>
    </submittedName>
</protein>
<keyword evidence="1" id="KW-0812">Transmembrane</keyword>
<dbReference type="AlphaFoldDB" id="N1ULM2"/>
<keyword evidence="1" id="KW-1133">Transmembrane helix</keyword>
<name>N1ULM2_LEPIR</name>
<evidence type="ECO:0000313" key="3">
    <source>
        <dbReference type="Proteomes" id="UP000012220"/>
    </source>
</evidence>
<evidence type="ECO:0000313" key="2">
    <source>
        <dbReference type="EMBL" id="EMY24579.1"/>
    </source>
</evidence>
<accession>N1ULM2</accession>
<keyword evidence="1" id="KW-0472">Membrane</keyword>
<dbReference type="Proteomes" id="UP000012220">
    <property type="component" value="Unassembled WGS sequence"/>
</dbReference>
<proteinExistence type="predicted"/>
<sequence length="40" mass="4914">METNPILNQLNMFSSFRRFFSSNWIQILFLFFLCFYSGPR</sequence>
<reference evidence="2 3" key="1">
    <citation type="submission" date="2013-02" db="EMBL/GenBank/DDBJ databases">
        <authorList>
            <person name="Harkins D.M."/>
            <person name="Durkin A.S."/>
            <person name="Brinkac L.M."/>
            <person name="Haft D.H."/>
            <person name="Selengut J.D."/>
            <person name="Sanka R."/>
            <person name="DePew J."/>
            <person name="Purushe J."/>
            <person name="Picardeau M."/>
            <person name="Werts C."/>
            <person name="Goarant C."/>
            <person name="Vinetz J.M."/>
            <person name="Sutton G.G."/>
            <person name="Nierman W.C."/>
            <person name="Fouts D.E."/>
        </authorList>
    </citation>
    <scope>NUCLEOTIDE SEQUENCE [LARGE SCALE GENOMIC DNA]</scope>
    <source>
        <strain evidence="2 3">200703203</strain>
    </source>
</reference>
<dbReference type="BioCyc" id="LINT1085541:G11IQ-3223-MONOMER"/>
<gene>
    <name evidence="2" type="ORF">LEP1GSC115_1814</name>
</gene>